<evidence type="ECO:0000256" key="7">
    <source>
        <dbReference type="ARBA" id="ARBA00023239"/>
    </source>
</evidence>
<comment type="similarity">
    <text evidence="2 11">Belongs to the HisA/HisF family.</text>
</comment>
<dbReference type="GO" id="GO:0016829">
    <property type="term" value="F:lyase activity"/>
    <property type="evidence" value="ECO:0007669"/>
    <property type="project" value="UniProtKB-KW"/>
</dbReference>
<dbReference type="RefSeq" id="WP_034842227.1">
    <property type="nucleotide sequence ID" value="NZ_JOKH01000009.1"/>
</dbReference>
<comment type="subunit">
    <text evidence="3">Heterodimer of HisH and HisF.</text>
</comment>
<dbReference type="eggNOG" id="COG0107">
    <property type="taxonomic scope" value="Bacteria"/>
</dbReference>
<keyword evidence="7" id="KW-0456">Lyase</keyword>
<evidence type="ECO:0000256" key="3">
    <source>
        <dbReference type="ARBA" id="ARBA00011152"/>
    </source>
</evidence>
<evidence type="ECO:0000256" key="6">
    <source>
        <dbReference type="ARBA" id="ARBA00023102"/>
    </source>
</evidence>
<dbReference type="InterPro" id="IPR004651">
    <property type="entry name" value="HisF"/>
</dbReference>
<dbReference type="InterPro" id="IPR011060">
    <property type="entry name" value="RibuloseP-bd_barrel"/>
</dbReference>
<accession>A0A081N3R6</accession>
<dbReference type="GO" id="GO:0000107">
    <property type="term" value="F:imidazoleglycerol-phosphate synthase activity"/>
    <property type="evidence" value="ECO:0007669"/>
    <property type="project" value="InterPro"/>
</dbReference>
<keyword evidence="13" id="KW-1185">Reference proteome</keyword>
<keyword evidence="6 11" id="KW-0368">Histidine biosynthesis</keyword>
<dbReference type="AlphaFoldDB" id="A0A081N3R6"/>
<dbReference type="CDD" id="cd04731">
    <property type="entry name" value="HisF"/>
    <property type="match status" value="1"/>
</dbReference>
<gene>
    <name evidence="12" type="ORF">GZ78_26395</name>
</gene>
<evidence type="ECO:0000313" key="12">
    <source>
        <dbReference type="EMBL" id="KEQ13089.1"/>
    </source>
</evidence>
<evidence type="ECO:0000256" key="4">
    <source>
        <dbReference type="ARBA" id="ARBA00012809"/>
    </source>
</evidence>
<evidence type="ECO:0000313" key="13">
    <source>
        <dbReference type="Proteomes" id="UP000028073"/>
    </source>
</evidence>
<comment type="pathway">
    <text evidence="1">Amino-acid biosynthesis; L-histidine biosynthesis; L-histidine from 5-phospho-alpha-D-ribose 1-diphosphate: step 5/9.</text>
</comment>
<keyword evidence="5 11" id="KW-0028">Amino-acid biosynthesis</keyword>
<dbReference type="Pfam" id="PF00977">
    <property type="entry name" value="His_biosynth"/>
    <property type="match status" value="1"/>
</dbReference>
<dbReference type="PANTHER" id="PTHR21235">
    <property type="entry name" value="IMIDAZOLE GLYCEROL PHOSPHATE SYNTHASE SUBUNIT HISF/H IGP SYNTHASE SUBUNIT HISF/H"/>
    <property type="match status" value="1"/>
</dbReference>
<comment type="catalytic activity">
    <reaction evidence="10">
        <text>5-[(5-phospho-1-deoxy-D-ribulos-1-ylimino)methylamino]-1-(5-phospho-beta-D-ribosyl)imidazole-4-carboxamide + L-glutamine = D-erythro-1-(imidazol-4-yl)glycerol 3-phosphate + 5-amino-1-(5-phospho-beta-D-ribosyl)imidazole-4-carboxamide + L-glutamate + H(+)</text>
        <dbReference type="Rhea" id="RHEA:24793"/>
        <dbReference type="ChEBI" id="CHEBI:15378"/>
        <dbReference type="ChEBI" id="CHEBI:29985"/>
        <dbReference type="ChEBI" id="CHEBI:58278"/>
        <dbReference type="ChEBI" id="CHEBI:58359"/>
        <dbReference type="ChEBI" id="CHEBI:58475"/>
        <dbReference type="ChEBI" id="CHEBI:58525"/>
        <dbReference type="EC" id="4.3.2.10"/>
    </reaction>
</comment>
<dbReference type="SUPFAM" id="SSF51366">
    <property type="entry name" value="Ribulose-phoshate binding barrel"/>
    <property type="match status" value="1"/>
</dbReference>
<dbReference type="InterPro" id="IPR006062">
    <property type="entry name" value="His_biosynth"/>
</dbReference>
<dbReference type="InterPro" id="IPR050064">
    <property type="entry name" value="IGPS_HisA/HisF"/>
</dbReference>
<dbReference type="EC" id="4.3.2.10" evidence="4"/>
<dbReference type="OrthoDB" id="9807749at2"/>
<dbReference type="Gene3D" id="3.20.20.70">
    <property type="entry name" value="Aldolase class I"/>
    <property type="match status" value="1"/>
</dbReference>
<evidence type="ECO:0000256" key="10">
    <source>
        <dbReference type="ARBA" id="ARBA00047838"/>
    </source>
</evidence>
<reference evidence="12 13" key="1">
    <citation type="submission" date="2014-06" db="EMBL/GenBank/DDBJ databases">
        <title>Whole Genome Sequences of Three Symbiotic Endozoicomonas Bacteria.</title>
        <authorList>
            <person name="Neave M.J."/>
            <person name="Apprill A."/>
            <person name="Voolstra C.R."/>
        </authorList>
    </citation>
    <scope>NUCLEOTIDE SEQUENCE [LARGE SCALE GENOMIC DNA]</scope>
    <source>
        <strain evidence="12 13">DSM 25634</strain>
    </source>
</reference>
<proteinExistence type="inferred from homology"/>
<dbReference type="STRING" id="1137799.GZ78_26395"/>
<comment type="caution">
    <text evidence="12">The sequence shown here is derived from an EMBL/GenBank/DDBJ whole genome shotgun (WGS) entry which is preliminary data.</text>
</comment>
<dbReference type="UniPathway" id="UPA00031">
    <property type="reaction ID" value="UER00010"/>
</dbReference>
<sequence length="254" mass="27318">MLHTRIIPCLLIRGRGLVKTVGFKKPSYVGDPRNAVKIFNEKEVDELLLVDIEATRTGNGPNFSLVQEIVAEAFMPVGYGGGIQTVDDAKKLFSIGVEKVCVQTAAIGSLELVTKLAKQFGSQSVVVSIDLKKNLFGKSKLYSSASRKIHKKPWEEFLVEAVNAGAGEVLLNSVDRDGKMSGYDLVEISKASEICDVPLIALGGARCLDDFVKAVKVGASAVSAGSMFVYQGPHKAVLISYPPYGQLEELLGEN</sequence>
<dbReference type="NCBIfam" id="NF038364">
    <property type="entry name" value="AglZ_HisF2_fam"/>
    <property type="match status" value="1"/>
</dbReference>
<evidence type="ECO:0000256" key="1">
    <source>
        <dbReference type="ARBA" id="ARBA00005091"/>
    </source>
</evidence>
<dbReference type="EMBL" id="JOKH01000009">
    <property type="protein sequence ID" value="KEQ13089.1"/>
    <property type="molecule type" value="Genomic_DNA"/>
</dbReference>
<dbReference type="Proteomes" id="UP000028073">
    <property type="component" value="Unassembled WGS sequence"/>
</dbReference>
<organism evidence="12 13">
    <name type="scientific">Endozoicomonas numazuensis</name>
    <dbReference type="NCBI Taxonomy" id="1137799"/>
    <lineage>
        <taxon>Bacteria</taxon>
        <taxon>Pseudomonadati</taxon>
        <taxon>Pseudomonadota</taxon>
        <taxon>Gammaproteobacteria</taxon>
        <taxon>Oceanospirillales</taxon>
        <taxon>Endozoicomonadaceae</taxon>
        <taxon>Endozoicomonas</taxon>
    </lineage>
</organism>
<evidence type="ECO:0000256" key="8">
    <source>
        <dbReference type="ARBA" id="ARBA00025475"/>
    </source>
</evidence>
<evidence type="ECO:0000256" key="2">
    <source>
        <dbReference type="ARBA" id="ARBA00009667"/>
    </source>
</evidence>
<evidence type="ECO:0000256" key="5">
    <source>
        <dbReference type="ARBA" id="ARBA00022605"/>
    </source>
</evidence>
<comment type="function">
    <text evidence="8">IGPS catalyzes the conversion of PRFAR and glutamine to IGP, AICAR and glutamate. The HisF subunit catalyzes the cyclization activity that produces IGP and AICAR from PRFAR using the ammonia provided by the HisH subunit.</text>
</comment>
<protein>
    <recommendedName>
        <fullName evidence="4">imidazole glycerol-phosphate synthase</fullName>
        <ecNumber evidence="4">4.3.2.10</ecNumber>
    </recommendedName>
    <alternativeName>
        <fullName evidence="9">IGP synthase cyclase subunit</fullName>
    </alternativeName>
</protein>
<dbReference type="InterPro" id="IPR013785">
    <property type="entry name" value="Aldolase_TIM"/>
</dbReference>
<dbReference type="GO" id="GO:0000105">
    <property type="term" value="P:L-histidine biosynthetic process"/>
    <property type="evidence" value="ECO:0007669"/>
    <property type="project" value="UniProtKB-UniPathway"/>
</dbReference>
<evidence type="ECO:0000256" key="11">
    <source>
        <dbReference type="RuleBase" id="RU003657"/>
    </source>
</evidence>
<dbReference type="PANTHER" id="PTHR21235:SF2">
    <property type="entry name" value="IMIDAZOLE GLYCEROL PHOSPHATE SYNTHASE HISHF"/>
    <property type="match status" value="1"/>
</dbReference>
<name>A0A081N3R6_9GAMM</name>
<evidence type="ECO:0000256" key="9">
    <source>
        <dbReference type="ARBA" id="ARBA00030264"/>
    </source>
</evidence>